<dbReference type="AlphaFoldDB" id="A0A1N6HR83"/>
<accession>A0A1N6HR83</accession>
<evidence type="ECO:0000313" key="1">
    <source>
        <dbReference type="EMBL" id="SIN62164.1"/>
    </source>
</evidence>
<organism evidence="1 2">
    <name type="scientific">Vreelandella aquamarina</name>
    <dbReference type="NCBI Taxonomy" id="77097"/>
    <lineage>
        <taxon>Bacteria</taxon>
        <taxon>Pseudomonadati</taxon>
        <taxon>Pseudomonadota</taxon>
        <taxon>Gammaproteobacteria</taxon>
        <taxon>Oceanospirillales</taxon>
        <taxon>Halomonadaceae</taxon>
        <taxon>Vreelandella</taxon>
    </lineage>
</organism>
<dbReference type="RefSeq" id="WP_074210835.1">
    <property type="nucleotide sequence ID" value="NZ_BJOI01000012.1"/>
</dbReference>
<sequence>MSDLHTPCRFILKHWQLLAMQDGYTLHTTVIEAVPVEGGYLPAFVGKRDTRVVVQMATPLPTQQAARNSLRDVLWGAHVEGRINLTPHPLTASEEQAA</sequence>
<protein>
    <submittedName>
        <fullName evidence="1">Uncharacterized protein</fullName>
    </submittedName>
</protein>
<name>A0A1N6HR83_9GAMM</name>
<gene>
    <name evidence="1" type="ORF">SAMN05878438_0803</name>
</gene>
<proteinExistence type="predicted"/>
<evidence type="ECO:0000313" key="2">
    <source>
        <dbReference type="Proteomes" id="UP000185024"/>
    </source>
</evidence>
<dbReference type="Proteomes" id="UP000185024">
    <property type="component" value="Unassembled WGS sequence"/>
</dbReference>
<dbReference type="EMBL" id="FSQX01000001">
    <property type="protein sequence ID" value="SIN62164.1"/>
    <property type="molecule type" value="Genomic_DNA"/>
</dbReference>
<dbReference type="GeneID" id="97276271"/>
<reference evidence="1 2" key="1">
    <citation type="submission" date="2016-11" db="EMBL/GenBank/DDBJ databases">
        <authorList>
            <person name="Jaros S."/>
            <person name="Januszkiewicz K."/>
            <person name="Wedrychowicz H."/>
        </authorList>
    </citation>
    <scope>NUCLEOTIDE SEQUENCE [LARGE SCALE GENOMIC DNA]</scope>
    <source>
        <strain evidence="1 2">ACAM 239</strain>
    </source>
</reference>